<proteinExistence type="inferred from homology"/>
<dbReference type="PANTHER" id="PTHR21107:SF2">
    <property type="entry name" value="CYTOCHROME C OXIDASE ASSEMBLY PROTEIN COX19"/>
    <property type="match status" value="1"/>
</dbReference>
<dbReference type="InterPro" id="IPR009069">
    <property type="entry name" value="Cys_alpha_HP_mot_SF"/>
</dbReference>
<evidence type="ECO:0000313" key="7">
    <source>
        <dbReference type="EMBL" id="CAG5089255.1"/>
    </source>
</evidence>
<dbReference type="EMBL" id="OU015568">
    <property type="protein sequence ID" value="CAG5089255.1"/>
    <property type="molecule type" value="Genomic_DNA"/>
</dbReference>
<organism evidence="7 8">
    <name type="scientific">Oikopleura dioica</name>
    <name type="common">Tunicate</name>
    <dbReference type="NCBI Taxonomy" id="34765"/>
    <lineage>
        <taxon>Eukaryota</taxon>
        <taxon>Metazoa</taxon>
        <taxon>Chordata</taxon>
        <taxon>Tunicata</taxon>
        <taxon>Appendicularia</taxon>
        <taxon>Copelata</taxon>
        <taxon>Oikopleuridae</taxon>
        <taxon>Oikopleura</taxon>
    </lineage>
</organism>
<dbReference type="Proteomes" id="UP001158576">
    <property type="component" value="Chromosome PAR"/>
</dbReference>
<evidence type="ECO:0000259" key="6">
    <source>
        <dbReference type="Pfam" id="PF06747"/>
    </source>
</evidence>
<dbReference type="PANTHER" id="PTHR21107">
    <property type="entry name" value="CYTOCHROME C OXIDASE ASSEMBLY PROTEIN COX19"/>
    <property type="match status" value="1"/>
</dbReference>
<feature type="domain" description="CHCH" evidence="6">
    <location>
        <begin position="26"/>
        <end position="60"/>
    </location>
</feature>
<evidence type="ECO:0000256" key="3">
    <source>
        <dbReference type="ARBA" id="ARBA00023157"/>
    </source>
</evidence>
<protein>
    <recommendedName>
        <fullName evidence="5">Cytochrome c oxidase assembly protein COX19</fullName>
    </recommendedName>
</protein>
<evidence type="ECO:0000256" key="4">
    <source>
        <dbReference type="ARBA" id="ARBA00038223"/>
    </source>
</evidence>
<evidence type="ECO:0000256" key="2">
    <source>
        <dbReference type="ARBA" id="ARBA00022490"/>
    </source>
</evidence>
<gene>
    <name evidence="7" type="ORF">OKIOD_LOCUS3708</name>
</gene>
<keyword evidence="3" id="KW-1015">Disulfide bond</keyword>
<keyword evidence="2" id="KW-0963">Cytoplasm</keyword>
<dbReference type="InterPro" id="IPR010625">
    <property type="entry name" value="CHCH"/>
</dbReference>
<reference evidence="7 8" key="1">
    <citation type="submission" date="2021-04" db="EMBL/GenBank/DDBJ databases">
        <authorList>
            <person name="Bliznina A."/>
        </authorList>
    </citation>
    <scope>NUCLEOTIDE SEQUENCE [LARGE SCALE GENOMIC DNA]</scope>
</reference>
<comment type="similarity">
    <text evidence="4">Belongs to the COX19 family.</text>
</comment>
<evidence type="ECO:0000256" key="1">
    <source>
        <dbReference type="ARBA" id="ARBA00004496"/>
    </source>
</evidence>
<sequence length="80" mass="9303">MSAPQKRQQVFPPAKGSFPIDHFQECNESYDSYMKCLKDNLNQASKCREATKDYLECRMKNNLMQREKLENLGLAKTPNT</sequence>
<keyword evidence="8" id="KW-1185">Reference proteome</keyword>
<dbReference type="PROSITE" id="PS51808">
    <property type="entry name" value="CHCH"/>
    <property type="match status" value="1"/>
</dbReference>
<dbReference type="Pfam" id="PF06747">
    <property type="entry name" value="CHCH"/>
    <property type="match status" value="1"/>
</dbReference>
<accession>A0ABN7S4C6</accession>
<dbReference type="InterPro" id="IPR051383">
    <property type="entry name" value="COX19"/>
</dbReference>
<evidence type="ECO:0000313" key="8">
    <source>
        <dbReference type="Proteomes" id="UP001158576"/>
    </source>
</evidence>
<dbReference type="SUPFAM" id="SSF47072">
    <property type="entry name" value="Cysteine alpha-hairpin motif"/>
    <property type="match status" value="1"/>
</dbReference>
<comment type="subcellular location">
    <subcellularLocation>
        <location evidence="1">Cytoplasm</location>
    </subcellularLocation>
</comment>
<evidence type="ECO:0000256" key="5">
    <source>
        <dbReference type="ARBA" id="ARBA00039385"/>
    </source>
</evidence>
<name>A0ABN7S4C6_OIKDI</name>